<dbReference type="Gene3D" id="3.30.470.20">
    <property type="entry name" value="ATP-grasp fold, B domain"/>
    <property type="match status" value="1"/>
</dbReference>
<feature type="domain" description="Prokaryotic glutathione synthetase ATP-binding" evidence="1">
    <location>
        <begin position="127"/>
        <end position="302"/>
    </location>
</feature>
<dbReference type="Proteomes" id="UP000254098">
    <property type="component" value="Unassembled WGS sequence"/>
</dbReference>
<evidence type="ECO:0000313" key="2">
    <source>
        <dbReference type="EMBL" id="SUO77595.1"/>
    </source>
</evidence>
<evidence type="ECO:0000313" key="3">
    <source>
        <dbReference type="Proteomes" id="UP000254098"/>
    </source>
</evidence>
<dbReference type="EC" id="6.3.2.3" evidence="2"/>
<sequence length="327" mass="36574">MKVIILRNSLTCLDENNILIGNAFLELGHEVSFGLINSVYSQNYNVSVEGIEYKEELEIDSNLVGDLRNMCLIDFDLVWVMNQPHPSLEKDVYQLLWLASQKVNFVNSIEGIYFLNNKNNLGFVDEIKEYLIESYTSNNFNFISRLVNLTDGKWILKPTNSGCGSDVFVIDRNESNTRALLQSATGNSEMGAVISGNSILGITEKYTVLQKYIKEVKKGEKRVILCAGKVTAVHGREIQDGENRSNISQGGKLTSAELSKEETEMCELIGEVLLEKGIRFVGIDISFPYLLEFNIVNPGGLYDCYLSSGENNSKIGISNILSFFDLL</sequence>
<dbReference type="GO" id="GO:0004363">
    <property type="term" value="F:glutathione synthase activity"/>
    <property type="evidence" value="ECO:0007669"/>
    <property type="project" value="UniProtKB-EC"/>
</dbReference>
<keyword evidence="2" id="KW-0436">Ligase</keyword>
<dbReference type="SUPFAM" id="SSF56059">
    <property type="entry name" value="Glutathione synthetase ATP-binding domain-like"/>
    <property type="match status" value="1"/>
</dbReference>
<dbReference type="PANTHER" id="PTHR21621:SF4">
    <property type="entry name" value="GLUTATHIONE SYNTHETASE"/>
    <property type="match status" value="1"/>
</dbReference>
<reference evidence="2 3" key="1">
    <citation type="submission" date="2018-06" db="EMBL/GenBank/DDBJ databases">
        <authorList>
            <consortium name="Pathogen Informatics"/>
            <person name="Doyle S."/>
        </authorList>
    </citation>
    <scope>NUCLEOTIDE SEQUENCE [LARGE SCALE GENOMIC DNA]</scope>
    <source>
        <strain evidence="2 3">NCTC1080</strain>
    </source>
</reference>
<comment type="caution">
    <text evidence="2">The sequence shown here is derived from an EMBL/GenBank/DDBJ whole genome shotgun (WGS) entry which is preliminary data.</text>
</comment>
<dbReference type="InterPro" id="IPR013815">
    <property type="entry name" value="ATP_grasp_subdomain_1"/>
</dbReference>
<dbReference type="Pfam" id="PF02955">
    <property type="entry name" value="GSH-S_ATP"/>
    <property type="match status" value="1"/>
</dbReference>
<dbReference type="InterPro" id="IPR004218">
    <property type="entry name" value="GSHS_ATP-bd"/>
</dbReference>
<dbReference type="PANTHER" id="PTHR21621">
    <property type="entry name" value="RIBOSOMAL PROTEIN S6 MODIFICATION PROTEIN"/>
    <property type="match status" value="1"/>
</dbReference>
<dbReference type="EMBL" id="UHHS01000001">
    <property type="protein sequence ID" value="SUO77595.1"/>
    <property type="molecule type" value="Genomic_DNA"/>
</dbReference>
<dbReference type="Gene3D" id="3.40.50.20">
    <property type="match status" value="1"/>
</dbReference>
<evidence type="ECO:0000259" key="1">
    <source>
        <dbReference type="Pfam" id="PF02955"/>
    </source>
</evidence>
<dbReference type="RefSeq" id="WP_051415239.1">
    <property type="nucleotide sequence ID" value="NZ_UHHS01000001.1"/>
</dbReference>
<gene>
    <name evidence="2" type="primary">gshB</name>
    <name evidence="2" type="ORF">NCTC1080_00456</name>
</gene>
<dbReference type="AlphaFoldDB" id="A0ABD7NDJ7"/>
<name>A0ABD7NDJ7_9STRE</name>
<dbReference type="Gene3D" id="3.30.1490.20">
    <property type="entry name" value="ATP-grasp fold, A domain"/>
    <property type="match status" value="1"/>
</dbReference>
<protein>
    <submittedName>
        <fullName evidence="2">Glutathione synthase</fullName>
        <ecNumber evidence="2">6.3.2.3</ecNumber>
    </submittedName>
</protein>
<accession>A0ABD7NDJ7</accession>
<proteinExistence type="predicted"/>
<keyword evidence="3" id="KW-1185">Reference proteome</keyword>
<organism evidence="2 3">
    <name type="scientific">Streptococcus viridans</name>
    <dbReference type="NCBI Taxonomy" id="78535"/>
    <lineage>
        <taxon>Bacteria</taxon>
        <taxon>Bacillati</taxon>
        <taxon>Bacillota</taxon>
        <taxon>Bacilli</taxon>
        <taxon>Lactobacillales</taxon>
        <taxon>Streptococcaceae</taxon>
        <taxon>Streptococcus</taxon>
    </lineage>
</organism>